<dbReference type="Proteomes" id="UP000308600">
    <property type="component" value="Unassembled WGS sequence"/>
</dbReference>
<protein>
    <submittedName>
        <fullName evidence="1">Uncharacterized protein</fullName>
    </submittedName>
</protein>
<evidence type="ECO:0000313" key="1">
    <source>
        <dbReference type="EMBL" id="TFK72725.1"/>
    </source>
</evidence>
<gene>
    <name evidence="1" type="ORF">BDN72DRAFT_294394</name>
</gene>
<reference evidence="1 2" key="1">
    <citation type="journal article" date="2019" name="Nat. Ecol. Evol.">
        <title>Megaphylogeny resolves global patterns of mushroom evolution.</title>
        <authorList>
            <person name="Varga T."/>
            <person name="Krizsan K."/>
            <person name="Foldi C."/>
            <person name="Dima B."/>
            <person name="Sanchez-Garcia M."/>
            <person name="Sanchez-Ramirez S."/>
            <person name="Szollosi G.J."/>
            <person name="Szarkandi J.G."/>
            <person name="Papp V."/>
            <person name="Albert L."/>
            <person name="Andreopoulos W."/>
            <person name="Angelini C."/>
            <person name="Antonin V."/>
            <person name="Barry K.W."/>
            <person name="Bougher N.L."/>
            <person name="Buchanan P."/>
            <person name="Buyck B."/>
            <person name="Bense V."/>
            <person name="Catcheside P."/>
            <person name="Chovatia M."/>
            <person name="Cooper J."/>
            <person name="Damon W."/>
            <person name="Desjardin D."/>
            <person name="Finy P."/>
            <person name="Geml J."/>
            <person name="Haridas S."/>
            <person name="Hughes K."/>
            <person name="Justo A."/>
            <person name="Karasinski D."/>
            <person name="Kautmanova I."/>
            <person name="Kiss B."/>
            <person name="Kocsube S."/>
            <person name="Kotiranta H."/>
            <person name="LaButti K.M."/>
            <person name="Lechner B.E."/>
            <person name="Liimatainen K."/>
            <person name="Lipzen A."/>
            <person name="Lukacs Z."/>
            <person name="Mihaltcheva S."/>
            <person name="Morgado L.N."/>
            <person name="Niskanen T."/>
            <person name="Noordeloos M.E."/>
            <person name="Ohm R.A."/>
            <person name="Ortiz-Santana B."/>
            <person name="Ovrebo C."/>
            <person name="Racz N."/>
            <person name="Riley R."/>
            <person name="Savchenko A."/>
            <person name="Shiryaev A."/>
            <person name="Soop K."/>
            <person name="Spirin V."/>
            <person name="Szebenyi C."/>
            <person name="Tomsovsky M."/>
            <person name="Tulloss R.E."/>
            <person name="Uehling J."/>
            <person name="Grigoriev I.V."/>
            <person name="Vagvolgyi C."/>
            <person name="Papp T."/>
            <person name="Martin F.M."/>
            <person name="Miettinen O."/>
            <person name="Hibbett D.S."/>
            <person name="Nagy L.G."/>
        </authorList>
    </citation>
    <scope>NUCLEOTIDE SEQUENCE [LARGE SCALE GENOMIC DNA]</scope>
    <source>
        <strain evidence="1 2">NL-1719</strain>
    </source>
</reference>
<name>A0ACD3B4I2_9AGAR</name>
<dbReference type="EMBL" id="ML208282">
    <property type="protein sequence ID" value="TFK72725.1"/>
    <property type="molecule type" value="Genomic_DNA"/>
</dbReference>
<proteinExistence type="predicted"/>
<accession>A0ACD3B4I2</accession>
<keyword evidence="2" id="KW-1185">Reference proteome</keyword>
<sequence>MDQTAQVLDRFKLLPDELILAIIKCIGVEATVRGYHSNYPKDLPVFMQLSRRWRDIILTEPSFWCQIRMCPSVTAVHQVTTYLERSKEHPLSVYWVDSSEVRSDQVSPLWTLVTQFSHRWRMLALQVSEAFHLDALLVSLQDISIPILNEIHIATSASLPSSAVQLSAQSQLRHIVLNYYPLSAIKFRQELITHLELRPLERFSYDKFTGLIDNMPSLQFLSLADAFDWKVQDWPLIRAPSLLTLVMADSLYYIWRYIKVFDCPKLQSLVLSSIGHDDFPLETCLKAMLQYTAVEELALVGSSLDALAMVSVCVPNIIHLSLLVRDHRVHAHSGLDLSDTWPHLRSVSINPMAEEISCQAIVNIVKHRQRSGHPLETIFIPEEQWGLLTELETKVECNVRMRSLPCAAQYRLPPVYYPDVVSFDF</sequence>
<organism evidence="1 2">
    <name type="scientific">Pluteus cervinus</name>
    <dbReference type="NCBI Taxonomy" id="181527"/>
    <lineage>
        <taxon>Eukaryota</taxon>
        <taxon>Fungi</taxon>
        <taxon>Dikarya</taxon>
        <taxon>Basidiomycota</taxon>
        <taxon>Agaricomycotina</taxon>
        <taxon>Agaricomycetes</taxon>
        <taxon>Agaricomycetidae</taxon>
        <taxon>Agaricales</taxon>
        <taxon>Pluteineae</taxon>
        <taxon>Pluteaceae</taxon>
        <taxon>Pluteus</taxon>
    </lineage>
</organism>
<evidence type="ECO:0000313" key="2">
    <source>
        <dbReference type="Proteomes" id="UP000308600"/>
    </source>
</evidence>